<dbReference type="AlphaFoldDB" id="A0AAV4HBG1"/>
<dbReference type="Gene3D" id="1.10.20.10">
    <property type="entry name" value="Histone, subunit A"/>
    <property type="match status" value="1"/>
</dbReference>
<evidence type="ECO:0000256" key="3">
    <source>
        <dbReference type="ARBA" id="ARBA00023015"/>
    </source>
</evidence>
<feature type="region of interest" description="Disordered" evidence="6">
    <location>
        <begin position="1"/>
        <end position="175"/>
    </location>
</feature>
<feature type="region of interest" description="Disordered" evidence="6">
    <location>
        <begin position="259"/>
        <end position="284"/>
    </location>
</feature>
<keyword evidence="9" id="KW-1185">Reference proteome</keyword>
<evidence type="ECO:0000313" key="9">
    <source>
        <dbReference type="Proteomes" id="UP000762676"/>
    </source>
</evidence>
<dbReference type="InterPro" id="IPR045127">
    <property type="entry name" value="TAF11-like"/>
</dbReference>
<evidence type="ECO:0000256" key="2">
    <source>
        <dbReference type="ARBA" id="ARBA00009788"/>
    </source>
</evidence>
<evidence type="ECO:0000256" key="1">
    <source>
        <dbReference type="ARBA" id="ARBA00004123"/>
    </source>
</evidence>
<keyword evidence="5" id="KW-0539">Nucleus</keyword>
<evidence type="ECO:0000313" key="8">
    <source>
        <dbReference type="EMBL" id="GFR95517.1"/>
    </source>
</evidence>
<sequence>MTTPATSALVEPNTDLNDSTSSSEATEVKKETLKPYPNESTNSDTNPAVDSSPQEKSGGFSPQSSHGSTPERRASSSERENLSDHEKTPERSVISGAADVTPPGKTSKKGNVGASGPSPSSSSSSPTAPSTAAASSSSSSTAPSTSQGAPKRKPEMTEEEARQVLKKHQKQEEERMKMQVLVSNFSEEQLNRYEMYRRATFPKAAIKRLMQNITGTTVSQNVVIAMSGISKVFVGEVIETGEKKEGPASEYLEVKHRRRSKEMGDHLARATEDCPEQSAMADGC</sequence>
<proteinExistence type="inferred from homology"/>
<dbReference type="Pfam" id="PF04719">
    <property type="entry name" value="TAFII28"/>
    <property type="match status" value="1"/>
</dbReference>
<comment type="similarity">
    <text evidence="2">Belongs to the TAF11 family.</text>
</comment>
<dbReference type="PANTHER" id="PTHR13218">
    <property type="entry name" value="TRANSCRIPTION INITIATION FACTOR TFIID SUBUNIT 11-RELATED"/>
    <property type="match status" value="1"/>
</dbReference>
<accession>A0AAV4HBG1</accession>
<comment type="caution">
    <text evidence="8">The sequence shown here is derived from an EMBL/GenBank/DDBJ whole genome shotgun (WGS) entry which is preliminary data.</text>
</comment>
<evidence type="ECO:0000256" key="4">
    <source>
        <dbReference type="ARBA" id="ARBA00023163"/>
    </source>
</evidence>
<feature type="compositionally biased region" description="Basic and acidic residues" evidence="6">
    <location>
        <begin position="152"/>
        <end position="163"/>
    </location>
</feature>
<dbReference type="CDD" id="cd08048">
    <property type="entry name" value="HFD_TAF11"/>
    <property type="match status" value="1"/>
</dbReference>
<feature type="domain" description="TAFII28-like protein" evidence="7">
    <location>
        <begin position="180"/>
        <end position="242"/>
    </location>
</feature>
<dbReference type="GO" id="GO:0016251">
    <property type="term" value="F:RNA polymerase II general transcription initiation factor activity"/>
    <property type="evidence" value="ECO:0007669"/>
    <property type="project" value="TreeGrafter"/>
</dbReference>
<dbReference type="GO" id="GO:0005669">
    <property type="term" value="C:transcription factor TFIID complex"/>
    <property type="evidence" value="ECO:0007669"/>
    <property type="project" value="InterPro"/>
</dbReference>
<feature type="compositionally biased region" description="Basic and acidic residues" evidence="6">
    <location>
        <begin position="69"/>
        <end position="90"/>
    </location>
</feature>
<name>A0AAV4HBG1_9GAST</name>
<evidence type="ECO:0000256" key="6">
    <source>
        <dbReference type="SAM" id="MobiDB-lite"/>
    </source>
</evidence>
<dbReference type="InterPro" id="IPR009072">
    <property type="entry name" value="Histone-fold"/>
</dbReference>
<feature type="compositionally biased region" description="Basic and acidic residues" evidence="6">
    <location>
        <begin position="261"/>
        <end position="272"/>
    </location>
</feature>
<comment type="subcellular location">
    <subcellularLocation>
        <location evidence="1">Nucleus</location>
    </subcellularLocation>
</comment>
<feature type="compositionally biased region" description="Polar residues" evidence="6">
    <location>
        <begin position="38"/>
        <end position="68"/>
    </location>
</feature>
<dbReference type="GO" id="GO:0051123">
    <property type="term" value="P:RNA polymerase II preinitiation complex assembly"/>
    <property type="evidence" value="ECO:0007669"/>
    <property type="project" value="InterPro"/>
</dbReference>
<protein>
    <submittedName>
        <fullName evidence="8">Transcription initiation factor TFIID subunit 11-like</fullName>
    </submittedName>
</protein>
<dbReference type="InterPro" id="IPR006809">
    <property type="entry name" value="TAFII28_dom"/>
</dbReference>
<feature type="compositionally biased region" description="Low complexity" evidence="6">
    <location>
        <begin position="117"/>
        <end position="146"/>
    </location>
</feature>
<evidence type="ECO:0000259" key="7">
    <source>
        <dbReference type="Pfam" id="PF04719"/>
    </source>
</evidence>
<organism evidence="8 9">
    <name type="scientific">Elysia marginata</name>
    <dbReference type="NCBI Taxonomy" id="1093978"/>
    <lineage>
        <taxon>Eukaryota</taxon>
        <taxon>Metazoa</taxon>
        <taxon>Spiralia</taxon>
        <taxon>Lophotrochozoa</taxon>
        <taxon>Mollusca</taxon>
        <taxon>Gastropoda</taxon>
        <taxon>Heterobranchia</taxon>
        <taxon>Euthyneura</taxon>
        <taxon>Panpulmonata</taxon>
        <taxon>Sacoglossa</taxon>
        <taxon>Placobranchoidea</taxon>
        <taxon>Plakobranchidae</taxon>
        <taxon>Elysia</taxon>
    </lineage>
</organism>
<feature type="compositionally biased region" description="Polar residues" evidence="6">
    <location>
        <begin position="14"/>
        <end position="25"/>
    </location>
</feature>
<reference evidence="8 9" key="1">
    <citation type="journal article" date="2021" name="Elife">
        <title>Chloroplast acquisition without the gene transfer in kleptoplastic sea slugs, Plakobranchus ocellatus.</title>
        <authorList>
            <person name="Maeda T."/>
            <person name="Takahashi S."/>
            <person name="Yoshida T."/>
            <person name="Shimamura S."/>
            <person name="Takaki Y."/>
            <person name="Nagai Y."/>
            <person name="Toyoda A."/>
            <person name="Suzuki Y."/>
            <person name="Arimoto A."/>
            <person name="Ishii H."/>
            <person name="Satoh N."/>
            <person name="Nishiyama T."/>
            <person name="Hasebe M."/>
            <person name="Maruyama T."/>
            <person name="Minagawa J."/>
            <person name="Obokata J."/>
            <person name="Shigenobu S."/>
        </authorList>
    </citation>
    <scope>NUCLEOTIDE SEQUENCE [LARGE SCALE GENOMIC DNA]</scope>
</reference>
<keyword evidence="4" id="KW-0804">Transcription</keyword>
<dbReference type="EMBL" id="BMAT01012613">
    <property type="protein sequence ID" value="GFR95517.1"/>
    <property type="molecule type" value="Genomic_DNA"/>
</dbReference>
<gene>
    <name evidence="8" type="ORF">ElyMa_006275200</name>
</gene>
<dbReference type="Proteomes" id="UP000762676">
    <property type="component" value="Unassembled WGS sequence"/>
</dbReference>
<dbReference type="PANTHER" id="PTHR13218:SF8">
    <property type="entry name" value="TRANSCRIPTION INITIATION FACTOR TFIID SUBUNIT 11"/>
    <property type="match status" value="1"/>
</dbReference>
<keyword evidence="3" id="KW-0805">Transcription regulation</keyword>
<evidence type="ECO:0000256" key="5">
    <source>
        <dbReference type="ARBA" id="ARBA00023242"/>
    </source>
</evidence>
<dbReference type="GO" id="GO:0046982">
    <property type="term" value="F:protein heterodimerization activity"/>
    <property type="evidence" value="ECO:0007669"/>
    <property type="project" value="InterPro"/>
</dbReference>
<dbReference type="SUPFAM" id="SSF47113">
    <property type="entry name" value="Histone-fold"/>
    <property type="match status" value="1"/>
</dbReference>